<protein>
    <submittedName>
        <fullName evidence="1">Uncharacterized protein</fullName>
    </submittedName>
</protein>
<name>A0AAV5MP88_9ROSI</name>
<accession>A0AAV5MP88</accession>
<gene>
    <name evidence="1" type="ORF">SLEP1_g56944</name>
</gene>
<sequence length="57" mass="5818">MSVKFPLMIRKNLVSSAAGGVMAIGDSTASGCGSALSFLPNSPPSPKRLVTDDAIPR</sequence>
<proteinExistence type="predicted"/>
<evidence type="ECO:0000313" key="1">
    <source>
        <dbReference type="EMBL" id="GKV50232.1"/>
    </source>
</evidence>
<comment type="caution">
    <text evidence="1">The sequence shown here is derived from an EMBL/GenBank/DDBJ whole genome shotgun (WGS) entry which is preliminary data.</text>
</comment>
<dbReference type="AlphaFoldDB" id="A0AAV5MP88"/>
<dbReference type="Proteomes" id="UP001054252">
    <property type="component" value="Unassembled WGS sequence"/>
</dbReference>
<reference evidence="1 2" key="1">
    <citation type="journal article" date="2021" name="Commun. Biol.">
        <title>The genome of Shorea leprosula (Dipterocarpaceae) highlights the ecological relevance of drought in aseasonal tropical rainforests.</title>
        <authorList>
            <person name="Ng K.K.S."/>
            <person name="Kobayashi M.J."/>
            <person name="Fawcett J.A."/>
            <person name="Hatakeyama M."/>
            <person name="Paape T."/>
            <person name="Ng C.H."/>
            <person name="Ang C.C."/>
            <person name="Tnah L.H."/>
            <person name="Lee C.T."/>
            <person name="Nishiyama T."/>
            <person name="Sese J."/>
            <person name="O'Brien M.J."/>
            <person name="Copetti D."/>
            <person name="Mohd Noor M.I."/>
            <person name="Ong R.C."/>
            <person name="Putra M."/>
            <person name="Sireger I.Z."/>
            <person name="Indrioko S."/>
            <person name="Kosugi Y."/>
            <person name="Izuno A."/>
            <person name="Isagi Y."/>
            <person name="Lee S.L."/>
            <person name="Shimizu K.K."/>
        </authorList>
    </citation>
    <scope>NUCLEOTIDE SEQUENCE [LARGE SCALE GENOMIC DNA]</scope>
    <source>
        <strain evidence="1">214</strain>
    </source>
</reference>
<keyword evidence="2" id="KW-1185">Reference proteome</keyword>
<dbReference type="EMBL" id="BPVZ01000350">
    <property type="protein sequence ID" value="GKV50232.1"/>
    <property type="molecule type" value="Genomic_DNA"/>
</dbReference>
<organism evidence="1 2">
    <name type="scientific">Rubroshorea leprosula</name>
    <dbReference type="NCBI Taxonomy" id="152421"/>
    <lineage>
        <taxon>Eukaryota</taxon>
        <taxon>Viridiplantae</taxon>
        <taxon>Streptophyta</taxon>
        <taxon>Embryophyta</taxon>
        <taxon>Tracheophyta</taxon>
        <taxon>Spermatophyta</taxon>
        <taxon>Magnoliopsida</taxon>
        <taxon>eudicotyledons</taxon>
        <taxon>Gunneridae</taxon>
        <taxon>Pentapetalae</taxon>
        <taxon>rosids</taxon>
        <taxon>malvids</taxon>
        <taxon>Malvales</taxon>
        <taxon>Dipterocarpaceae</taxon>
        <taxon>Rubroshorea</taxon>
    </lineage>
</organism>
<evidence type="ECO:0000313" key="2">
    <source>
        <dbReference type="Proteomes" id="UP001054252"/>
    </source>
</evidence>